<protein>
    <submittedName>
        <fullName evidence="1">Uncharacterized protein</fullName>
    </submittedName>
</protein>
<sequence length="110" mass="13018">MPPGPFKKNYIFYIFIWGFPPPPHILNQVFKYLKKYFLSPPPFFWISLRHLCSILNLSNNIHVHWFSGRKCLIGGETSRGLDCVSLTNKFNIHVHWFRDRKTNRGLDCVP</sequence>
<accession>A0A8D9E9R1</accession>
<dbReference type="AlphaFoldDB" id="A0A8D9E9R1"/>
<reference evidence="1" key="1">
    <citation type="submission" date="2021-05" db="EMBL/GenBank/DDBJ databases">
        <authorList>
            <person name="Alioto T."/>
            <person name="Alioto T."/>
            <person name="Gomez Garrido J."/>
        </authorList>
    </citation>
    <scope>NUCLEOTIDE SEQUENCE</scope>
</reference>
<name>A0A8D9E9R1_9HEMI</name>
<proteinExistence type="predicted"/>
<dbReference type="EMBL" id="HBUF01503252">
    <property type="protein sequence ID" value="CAG6745617.1"/>
    <property type="molecule type" value="Transcribed_RNA"/>
</dbReference>
<evidence type="ECO:0000313" key="1">
    <source>
        <dbReference type="EMBL" id="CAG6745617.1"/>
    </source>
</evidence>
<organism evidence="1">
    <name type="scientific">Cacopsylla melanoneura</name>
    <dbReference type="NCBI Taxonomy" id="428564"/>
    <lineage>
        <taxon>Eukaryota</taxon>
        <taxon>Metazoa</taxon>
        <taxon>Ecdysozoa</taxon>
        <taxon>Arthropoda</taxon>
        <taxon>Hexapoda</taxon>
        <taxon>Insecta</taxon>
        <taxon>Pterygota</taxon>
        <taxon>Neoptera</taxon>
        <taxon>Paraneoptera</taxon>
        <taxon>Hemiptera</taxon>
        <taxon>Sternorrhyncha</taxon>
        <taxon>Psylloidea</taxon>
        <taxon>Psyllidae</taxon>
        <taxon>Psyllinae</taxon>
        <taxon>Cacopsylla</taxon>
    </lineage>
</organism>